<dbReference type="Gene3D" id="3.60.15.10">
    <property type="entry name" value="Ribonuclease Z/Hydroxyacylglutathione hydrolase-like"/>
    <property type="match status" value="1"/>
</dbReference>
<evidence type="ECO:0000313" key="3">
    <source>
        <dbReference type="EMBL" id="BDG04189.1"/>
    </source>
</evidence>
<keyword evidence="4" id="KW-1185">Reference proteome</keyword>
<dbReference type="Pfam" id="PF12706">
    <property type="entry name" value="Lactamase_B_2"/>
    <property type="match status" value="1"/>
</dbReference>
<evidence type="ECO:0000313" key="4">
    <source>
        <dbReference type="Proteomes" id="UP001162891"/>
    </source>
</evidence>
<dbReference type="InterPro" id="IPR001279">
    <property type="entry name" value="Metallo-B-lactamas"/>
</dbReference>
<protein>
    <submittedName>
        <fullName evidence="3">MBL fold metallo-hydrolase</fullName>
    </submittedName>
</protein>
<evidence type="ECO:0000259" key="2">
    <source>
        <dbReference type="SMART" id="SM00849"/>
    </source>
</evidence>
<dbReference type="SMART" id="SM00849">
    <property type="entry name" value="Lactamase_B"/>
    <property type="match status" value="1"/>
</dbReference>
<evidence type="ECO:0000256" key="1">
    <source>
        <dbReference type="SAM" id="MobiDB-lite"/>
    </source>
</evidence>
<feature type="domain" description="Metallo-beta-lactamase" evidence="2">
    <location>
        <begin position="93"/>
        <end position="300"/>
    </location>
</feature>
<dbReference type="PANTHER" id="PTHR15032:SF4">
    <property type="entry name" value="N-ACYL-PHOSPHATIDYLETHANOLAMINE-HYDROLYZING PHOSPHOLIPASE D"/>
    <property type="match status" value="1"/>
</dbReference>
<reference evidence="4" key="1">
    <citation type="journal article" date="2022" name="Int. J. Syst. Evol. Microbiol.">
        <title>Anaeromyxobacter oryzae sp. nov., Anaeromyxobacter diazotrophicus sp. nov. and Anaeromyxobacter paludicola sp. nov., isolated from paddy soils.</title>
        <authorList>
            <person name="Itoh H."/>
            <person name="Xu Z."/>
            <person name="Mise K."/>
            <person name="Masuda Y."/>
            <person name="Ushijima N."/>
            <person name="Hayakawa C."/>
            <person name="Shiratori Y."/>
            <person name="Senoo K."/>
        </authorList>
    </citation>
    <scope>NUCLEOTIDE SEQUENCE [LARGE SCALE GENOMIC DNA]</scope>
    <source>
        <strain evidence="4">Red232</strain>
    </source>
</reference>
<dbReference type="EMBL" id="AP025591">
    <property type="protein sequence ID" value="BDG04189.1"/>
    <property type="molecule type" value="Genomic_DNA"/>
</dbReference>
<organism evidence="3 4">
    <name type="scientific">Anaeromyxobacter oryzae</name>
    <dbReference type="NCBI Taxonomy" id="2918170"/>
    <lineage>
        <taxon>Bacteria</taxon>
        <taxon>Pseudomonadati</taxon>
        <taxon>Myxococcota</taxon>
        <taxon>Myxococcia</taxon>
        <taxon>Myxococcales</taxon>
        <taxon>Cystobacterineae</taxon>
        <taxon>Anaeromyxobacteraceae</taxon>
        <taxon>Anaeromyxobacter</taxon>
    </lineage>
</organism>
<proteinExistence type="predicted"/>
<name>A0ABN6MT98_9BACT</name>
<dbReference type="PANTHER" id="PTHR15032">
    <property type="entry name" value="N-ACYL-PHOSPHATIDYLETHANOLAMINE-HYDROLYZING PHOSPHOLIPASE D"/>
    <property type="match status" value="1"/>
</dbReference>
<gene>
    <name evidence="3" type="ORF">AMOR_31850</name>
</gene>
<accession>A0ABN6MT98</accession>
<dbReference type="InterPro" id="IPR036866">
    <property type="entry name" value="RibonucZ/Hydroxyglut_hydro"/>
</dbReference>
<feature type="region of interest" description="Disordered" evidence="1">
    <location>
        <begin position="59"/>
        <end position="79"/>
    </location>
</feature>
<sequence>MTLTVTTCAVAGSSAFGAKPGGARRSRMERSLQWRDGRFENPQPLQNDVWRAVRDLAGASEHRRPGGPVPTAPLDASSFQRPPATGLRVTWLGHSTLLVELDGRRVLVDPVWGERASPFSWVGPHRFHSPVLPLEQVPAIDAVVISHDHFDHLDMRTLQAMKGWKTTFVVPLGVGAHLERWGVPAANVIELDWWERTRLGDLEIVATPARHASGRSLFSGRNGTLWAGFALLAPAHRVYYSGDTGLFPGLADIGARLGPFDVAMIEVGAYGRAWPDWHLGPEQAVLASQMVRAEVLLPVHWGLFNLAYHGWTEPAERVLVAAEKAGVTVTVPRPGQSIEPAALPPLTRWWPDVPWRTAEVDPIVATRMGPVRVGVDATTP</sequence>
<dbReference type="SUPFAM" id="SSF56281">
    <property type="entry name" value="Metallo-hydrolase/oxidoreductase"/>
    <property type="match status" value="1"/>
</dbReference>
<dbReference type="Proteomes" id="UP001162891">
    <property type="component" value="Chromosome"/>
</dbReference>